<protein>
    <submittedName>
        <fullName evidence="1">Uncharacterized protein</fullName>
    </submittedName>
</protein>
<proteinExistence type="predicted"/>
<sequence>MVRALVIGAAVAVVVIAITAALLLHPASKPQINLMSINAPYVFLRPEGNGQYDLLYYGPHGDLHDLGTYNASSSVLNQAVNVINSFNQQNMGTIINGQQYIPLSYEVVIGNSSGVIQIPIQGNTILLDKVNPGYWTVLVSDQNDLTKLAYALDVGYKEAATVSGTSNLWYQQGVGTVLQETMNLQHYAQNPYFTGGYIVIMNNNTIIPWGVFDSTTQYSYGGYLKFLMQAGAPYYG</sequence>
<dbReference type="EMBL" id="BMNL01000001">
    <property type="protein sequence ID" value="GGP19747.1"/>
    <property type="molecule type" value="Genomic_DNA"/>
</dbReference>
<evidence type="ECO:0000313" key="2">
    <source>
        <dbReference type="Proteomes" id="UP000610960"/>
    </source>
</evidence>
<organism evidence="1 2">
    <name type="scientific">Thermocladium modestius</name>
    <dbReference type="NCBI Taxonomy" id="62609"/>
    <lineage>
        <taxon>Archaea</taxon>
        <taxon>Thermoproteota</taxon>
        <taxon>Thermoprotei</taxon>
        <taxon>Thermoproteales</taxon>
        <taxon>Thermoproteaceae</taxon>
        <taxon>Thermocladium</taxon>
    </lineage>
</organism>
<dbReference type="RefSeq" id="WP_229657631.1">
    <property type="nucleotide sequence ID" value="NZ_BMNL01000001.1"/>
</dbReference>
<reference evidence="1" key="1">
    <citation type="journal article" date="2014" name="Int. J. Syst. Evol. Microbiol.">
        <title>Complete genome sequence of Corynebacterium casei LMG S-19264T (=DSM 44701T), isolated from a smear-ripened cheese.</title>
        <authorList>
            <consortium name="US DOE Joint Genome Institute (JGI-PGF)"/>
            <person name="Walter F."/>
            <person name="Albersmeier A."/>
            <person name="Kalinowski J."/>
            <person name="Ruckert C."/>
        </authorList>
    </citation>
    <scope>NUCLEOTIDE SEQUENCE</scope>
    <source>
        <strain evidence="1">JCM 10088</strain>
    </source>
</reference>
<evidence type="ECO:0000313" key="1">
    <source>
        <dbReference type="EMBL" id="GGP19747.1"/>
    </source>
</evidence>
<reference evidence="1" key="2">
    <citation type="submission" date="2020-09" db="EMBL/GenBank/DDBJ databases">
        <authorList>
            <person name="Sun Q."/>
            <person name="Ohkuma M."/>
        </authorList>
    </citation>
    <scope>NUCLEOTIDE SEQUENCE</scope>
    <source>
        <strain evidence="1">JCM 10088</strain>
    </source>
</reference>
<gene>
    <name evidence="1" type="ORF">GCM10007981_04680</name>
</gene>
<comment type="caution">
    <text evidence="1">The sequence shown here is derived from an EMBL/GenBank/DDBJ whole genome shotgun (WGS) entry which is preliminary data.</text>
</comment>
<dbReference type="AlphaFoldDB" id="A0A830GUE1"/>
<keyword evidence="2" id="KW-1185">Reference proteome</keyword>
<accession>A0A830GUE1</accession>
<name>A0A830GUE1_9CREN</name>
<dbReference type="Proteomes" id="UP000610960">
    <property type="component" value="Unassembled WGS sequence"/>
</dbReference>